<dbReference type="AlphaFoldDB" id="A0A1M4Y5R0"/>
<keyword evidence="1" id="KW-1133">Transmembrane helix</keyword>
<keyword evidence="3" id="KW-0645">Protease</keyword>
<name>A0A1M4Y5R0_9CLOT</name>
<keyword evidence="4" id="KW-1185">Reference proteome</keyword>
<dbReference type="GO" id="GO:0080120">
    <property type="term" value="P:CAAX-box protein maturation"/>
    <property type="evidence" value="ECO:0007669"/>
    <property type="project" value="UniProtKB-ARBA"/>
</dbReference>
<dbReference type="Pfam" id="PF02517">
    <property type="entry name" value="Rce1-like"/>
    <property type="match status" value="1"/>
</dbReference>
<evidence type="ECO:0000313" key="3">
    <source>
        <dbReference type="EMBL" id="SHF01048.1"/>
    </source>
</evidence>
<dbReference type="OrthoDB" id="1911361at2"/>
<organism evidence="3 4">
    <name type="scientific">Clostridium fallax</name>
    <dbReference type="NCBI Taxonomy" id="1533"/>
    <lineage>
        <taxon>Bacteria</taxon>
        <taxon>Bacillati</taxon>
        <taxon>Bacillota</taxon>
        <taxon>Clostridia</taxon>
        <taxon>Eubacteriales</taxon>
        <taxon>Clostridiaceae</taxon>
        <taxon>Clostridium</taxon>
    </lineage>
</organism>
<feature type="transmembrane region" description="Helical" evidence="1">
    <location>
        <begin position="73"/>
        <end position="100"/>
    </location>
</feature>
<proteinExistence type="predicted"/>
<dbReference type="Proteomes" id="UP000184035">
    <property type="component" value="Unassembled WGS sequence"/>
</dbReference>
<feature type="domain" description="CAAX prenyl protease 2/Lysostaphin resistance protein A-like" evidence="2">
    <location>
        <begin position="121"/>
        <end position="205"/>
    </location>
</feature>
<feature type="transmembrane region" description="Helical" evidence="1">
    <location>
        <begin position="150"/>
        <end position="168"/>
    </location>
</feature>
<dbReference type="STRING" id="1533.SAMN05443638_12417"/>
<evidence type="ECO:0000313" key="4">
    <source>
        <dbReference type="Proteomes" id="UP000184035"/>
    </source>
</evidence>
<dbReference type="EMBL" id="FQVM01000024">
    <property type="protein sequence ID" value="SHF01048.1"/>
    <property type="molecule type" value="Genomic_DNA"/>
</dbReference>
<dbReference type="GO" id="GO:0004175">
    <property type="term" value="F:endopeptidase activity"/>
    <property type="evidence" value="ECO:0007669"/>
    <property type="project" value="UniProtKB-ARBA"/>
</dbReference>
<dbReference type="RefSeq" id="WP_072897063.1">
    <property type="nucleotide sequence ID" value="NZ_FQVM01000024.1"/>
</dbReference>
<feature type="transmembrane region" description="Helical" evidence="1">
    <location>
        <begin position="41"/>
        <end position="61"/>
    </location>
</feature>
<keyword evidence="1" id="KW-0812">Transmembrane</keyword>
<keyword evidence="1" id="KW-0472">Membrane</keyword>
<reference evidence="3 4" key="1">
    <citation type="submission" date="2016-11" db="EMBL/GenBank/DDBJ databases">
        <authorList>
            <person name="Jaros S."/>
            <person name="Januszkiewicz K."/>
            <person name="Wedrychowicz H."/>
        </authorList>
    </citation>
    <scope>NUCLEOTIDE SEQUENCE [LARGE SCALE GENOMIC DNA]</scope>
    <source>
        <strain evidence="3 4">DSM 2631</strain>
    </source>
</reference>
<protein>
    <submittedName>
        <fullName evidence="3">CAAX protease self-immunity</fullName>
    </submittedName>
</protein>
<accession>A0A1M4Y5R0</accession>
<feature type="transmembrane region" description="Helical" evidence="1">
    <location>
        <begin position="177"/>
        <end position="198"/>
    </location>
</feature>
<dbReference type="InterPro" id="IPR003675">
    <property type="entry name" value="Rce1/LyrA-like_dom"/>
</dbReference>
<evidence type="ECO:0000256" key="1">
    <source>
        <dbReference type="SAM" id="Phobius"/>
    </source>
</evidence>
<evidence type="ECO:0000259" key="2">
    <source>
        <dbReference type="Pfam" id="PF02517"/>
    </source>
</evidence>
<gene>
    <name evidence="3" type="ORF">SAMN05443638_12417</name>
</gene>
<sequence>MNIHTLCLSIILILFTINPVSLIGTIVNFPGVNKGKNYNLFFLKLLSYLLIVQVVFIYLLDKNIFYINFKIEYFWYIIALVMVPINIGIEILVGILLIKLKGKKIGKISFKSKGVINTKKIYIFTLTIGLCEELIFRQTWFNLLKGNMNIYIIVLVSGIAYGFNHIFIGNKVILQKILIGFIYGLLYVFSGSIIIPIITHCVENIVVIKRGLKYEN</sequence>
<dbReference type="GO" id="GO:0006508">
    <property type="term" value="P:proteolysis"/>
    <property type="evidence" value="ECO:0007669"/>
    <property type="project" value="UniProtKB-KW"/>
</dbReference>
<keyword evidence="3" id="KW-0378">Hydrolase</keyword>
<feature type="transmembrane region" description="Helical" evidence="1">
    <location>
        <begin position="6"/>
        <end position="29"/>
    </location>
</feature>